<accession>A0A0F9A1J7</accession>
<proteinExistence type="predicted"/>
<comment type="caution">
    <text evidence="1">The sequence shown here is derived from an EMBL/GenBank/DDBJ whole genome shotgun (WGS) entry which is preliminary data.</text>
</comment>
<organism evidence="1">
    <name type="scientific">marine sediment metagenome</name>
    <dbReference type="NCBI Taxonomy" id="412755"/>
    <lineage>
        <taxon>unclassified sequences</taxon>
        <taxon>metagenomes</taxon>
        <taxon>ecological metagenomes</taxon>
    </lineage>
</organism>
<name>A0A0F9A1J7_9ZZZZ</name>
<sequence length="86" mass="9985">RNSIRLMGHMALDGETVPESLPEDLRRLRAAIEDCGCPTRWDRLIEDDEDFETEAVENGTTERQMRNQFHAWVKFMTMDQTAEAAE</sequence>
<reference evidence="1" key="1">
    <citation type="journal article" date="2015" name="Nature">
        <title>Complex archaea that bridge the gap between prokaryotes and eukaryotes.</title>
        <authorList>
            <person name="Spang A."/>
            <person name="Saw J.H."/>
            <person name="Jorgensen S.L."/>
            <person name="Zaremba-Niedzwiedzka K."/>
            <person name="Martijn J."/>
            <person name="Lind A.E."/>
            <person name="van Eijk R."/>
            <person name="Schleper C."/>
            <person name="Guy L."/>
            <person name="Ettema T.J."/>
        </authorList>
    </citation>
    <scope>NUCLEOTIDE SEQUENCE</scope>
</reference>
<protein>
    <submittedName>
        <fullName evidence="1">Uncharacterized protein</fullName>
    </submittedName>
</protein>
<dbReference type="EMBL" id="LAZR01060252">
    <property type="protein sequence ID" value="KKK66076.1"/>
    <property type="molecule type" value="Genomic_DNA"/>
</dbReference>
<gene>
    <name evidence="1" type="ORF">LCGC14_2967710</name>
</gene>
<evidence type="ECO:0000313" key="1">
    <source>
        <dbReference type="EMBL" id="KKK66076.1"/>
    </source>
</evidence>
<dbReference type="AlphaFoldDB" id="A0A0F9A1J7"/>
<feature type="non-terminal residue" evidence="1">
    <location>
        <position position="1"/>
    </location>
</feature>